<feature type="domain" description="HTH araC/xylS-type" evidence="4">
    <location>
        <begin position="212"/>
        <end position="310"/>
    </location>
</feature>
<dbReference type="OrthoDB" id="3660033at2"/>
<dbReference type="Gene3D" id="1.10.10.60">
    <property type="entry name" value="Homeodomain-like"/>
    <property type="match status" value="1"/>
</dbReference>
<evidence type="ECO:0000256" key="1">
    <source>
        <dbReference type="ARBA" id="ARBA00023015"/>
    </source>
</evidence>
<dbReference type="CDD" id="cd03137">
    <property type="entry name" value="GATase1_AraC_1"/>
    <property type="match status" value="1"/>
</dbReference>
<dbReference type="InterPro" id="IPR052158">
    <property type="entry name" value="INH-QAR"/>
</dbReference>
<dbReference type="AlphaFoldDB" id="A0A428ZRV3"/>
<keyword evidence="1" id="KW-0805">Transcription regulation</keyword>
<dbReference type="InterPro" id="IPR002818">
    <property type="entry name" value="DJ-1/PfpI"/>
</dbReference>
<dbReference type="GO" id="GO:0043565">
    <property type="term" value="F:sequence-specific DNA binding"/>
    <property type="evidence" value="ECO:0007669"/>
    <property type="project" value="InterPro"/>
</dbReference>
<dbReference type="EMBL" id="QHKI01000002">
    <property type="protein sequence ID" value="RSM90782.1"/>
    <property type="molecule type" value="Genomic_DNA"/>
</dbReference>
<gene>
    <name evidence="5" type="ORF">DMH04_04840</name>
</gene>
<evidence type="ECO:0000256" key="3">
    <source>
        <dbReference type="ARBA" id="ARBA00023163"/>
    </source>
</evidence>
<dbReference type="Gene3D" id="3.40.50.880">
    <property type="match status" value="1"/>
</dbReference>
<dbReference type="PANTHER" id="PTHR43130:SF3">
    <property type="entry name" value="HTH-TYPE TRANSCRIPTIONAL REGULATOR RV1931C"/>
    <property type="match status" value="1"/>
</dbReference>
<dbReference type="PROSITE" id="PS00041">
    <property type="entry name" value="HTH_ARAC_FAMILY_1"/>
    <property type="match status" value="1"/>
</dbReference>
<dbReference type="Pfam" id="PF12833">
    <property type="entry name" value="HTH_18"/>
    <property type="match status" value="1"/>
</dbReference>
<dbReference type="Pfam" id="PF01965">
    <property type="entry name" value="DJ-1_PfpI"/>
    <property type="match status" value="1"/>
</dbReference>
<dbReference type="SUPFAM" id="SSF52317">
    <property type="entry name" value="Class I glutamine amidotransferase-like"/>
    <property type="match status" value="1"/>
</dbReference>
<keyword evidence="3" id="KW-0804">Transcription</keyword>
<organism evidence="5 6">
    <name type="scientific">Kibdelosporangium aridum</name>
    <dbReference type="NCBI Taxonomy" id="2030"/>
    <lineage>
        <taxon>Bacteria</taxon>
        <taxon>Bacillati</taxon>
        <taxon>Actinomycetota</taxon>
        <taxon>Actinomycetes</taxon>
        <taxon>Pseudonocardiales</taxon>
        <taxon>Pseudonocardiaceae</taxon>
        <taxon>Kibdelosporangium</taxon>
    </lineage>
</organism>
<dbReference type="InterPro" id="IPR018060">
    <property type="entry name" value="HTH_AraC"/>
</dbReference>
<accession>A0A428ZRV3</accession>
<name>A0A428ZRV3_KIBAR</name>
<reference evidence="5 6" key="1">
    <citation type="submission" date="2018-05" db="EMBL/GenBank/DDBJ databases">
        <title>Evolution of GPA BGCs.</title>
        <authorList>
            <person name="Waglechner N."/>
            <person name="Wright G.D."/>
        </authorList>
    </citation>
    <scope>NUCLEOTIDE SEQUENCE [LARGE SCALE GENOMIC DNA]</scope>
    <source>
        <strain evidence="5 6">A82846</strain>
    </source>
</reference>
<dbReference type="PANTHER" id="PTHR43130">
    <property type="entry name" value="ARAC-FAMILY TRANSCRIPTIONAL REGULATOR"/>
    <property type="match status" value="1"/>
</dbReference>
<dbReference type="SUPFAM" id="SSF46689">
    <property type="entry name" value="Homeodomain-like"/>
    <property type="match status" value="2"/>
</dbReference>
<dbReference type="PROSITE" id="PS01124">
    <property type="entry name" value="HTH_ARAC_FAMILY_2"/>
    <property type="match status" value="1"/>
</dbReference>
<keyword evidence="2" id="KW-0238">DNA-binding</keyword>
<dbReference type="InterPro" id="IPR009057">
    <property type="entry name" value="Homeodomain-like_sf"/>
</dbReference>
<evidence type="ECO:0000256" key="2">
    <source>
        <dbReference type="ARBA" id="ARBA00023125"/>
    </source>
</evidence>
<proteinExistence type="predicted"/>
<sequence length="313" mass="34330">MHHVVALAQPTQSTFELGCATEVFGIQRDCLPRHYEFRICTEKPGPVPTTAGYDMLVTEGLSALDSADTVLISSRRPIDAPLSPAVVKALKRAHKRGCRLVSICTGAFALAQTGLLDNRRATTHWARTDQLRARFPKVHVDSDVLYIDHGDVATSAGAGAGIDLLLHLVRNDLGAAHSVHIARHMVLPPHREGGQTQYAADVPETQPDQSLGRLLDWVSDRLHEPLSVEDMAAYLQVSARTLARRFDEQLGTSPGRWLLAQRITATRALLEETDLSVEAIARRVGLASATNLRRRFVAAVRTTPAAYRRTFNS</sequence>
<dbReference type="RefSeq" id="WP_037271097.1">
    <property type="nucleotide sequence ID" value="NZ_QHKI01000002.1"/>
</dbReference>
<dbReference type="InterPro" id="IPR029062">
    <property type="entry name" value="Class_I_gatase-like"/>
</dbReference>
<evidence type="ECO:0000313" key="5">
    <source>
        <dbReference type="EMBL" id="RSM90782.1"/>
    </source>
</evidence>
<protein>
    <submittedName>
        <fullName evidence="5">AraC family transcriptional regulator</fullName>
    </submittedName>
</protein>
<dbReference type="GO" id="GO:0003700">
    <property type="term" value="F:DNA-binding transcription factor activity"/>
    <property type="evidence" value="ECO:0007669"/>
    <property type="project" value="InterPro"/>
</dbReference>
<dbReference type="Proteomes" id="UP000287547">
    <property type="component" value="Unassembled WGS sequence"/>
</dbReference>
<dbReference type="InterPro" id="IPR018062">
    <property type="entry name" value="HTH_AraC-typ_CS"/>
</dbReference>
<comment type="caution">
    <text evidence="5">The sequence shown here is derived from an EMBL/GenBank/DDBJ whole genome shotgun (WGS) entry which is preliminary data.</text>
</comment>
<dbReference type="SMART" id="SM00342">
    <property type="entry name" value="HTH_ARAC"/>
    <property type="match status" value="1"/>
</dbReference>
<evidence type="ECO:0000313" key="6">
    <source>
        <dbReference type="Proteomes" id="UP000287547"/>
    </source>
</evidence>
<evidence type="ECO:0000259" key="4">
    <source>
        <dbReference type="PROSITE" id="PS01124"/>
    </source>
</evidence>